<dbReference type="EMBL" id="CP002810">
    <property type="protein sequence ID" value="AEG45552.1"/>
    <property type="molecule type" value="Genomic_DNA"/>
</dbReference>
<keyword evidence="4" id="KW-1185">Reference proteome</keyword>
<dbReference type="Proteomes" id="UP000009236">
    <property type="component" value="Chromosome"/>
</dbReference>
<proteinExistence type="predicted"/>
<feature type="transmembrane region" description="Helical" evidence="2">
    <location>
        <begin position="135"/>
        <end position="155"/>
    </location>
</feature>
<dbReference type="KEGG" id="iva:Isova_2866"/>
<dbReference type="STRING" id="743718.Isova_2866"/>
<organism evidence="4">
    <name type="scientific">Isoptericola variabilis (strain 225)</name>
    <dbReference type="NCBI Taxonomy" id="743718"/>
    <lineage>
        <taxon>Bacteria</taxon>
        <taxon>Bacillati</taxon>
        <taxon>Actinomycetota</taxon>
        <taxon>Actinomycetes</taxon>
        <taxon>Micrococcales</taxon>
        <taxon>Promicromonosporaceae</taxon>
        <taxon>Isoptericola</taxon>
    </lineage>
</organism>
<feature type="transmembrane region" description="Helical" evidence="2">
    <location>
        <begin position="12"/>
        <end position="37"/>
    </location>
</feature>
<reference evidence="3 4" key="1">
    <citation type="submission" date="2011-05" db="EMBL/GenBank/DDBJ databases">
        <title>Complete sequence of Isoptericola variabilis 225.</title>
        <authorList>
            <consortium name="US DOE Joint Genome Institute"/>
            <person name="Lucas S."/>
            <person name="Han J."/>
            <person name="Lapidus A."/>
            <person name="Cheng J.-F."/>
            <person name="Goodwin L."/>
            <person name="Pitluck S."/>
            <person name="Peters L."/>
            <person name="Mikhailova N."/>
            <person name="Zeytun A."/>
            <person name="Han C."/>
            <person name="Tapia R."/>
            <person name="Land M."/>
            <person name="Hauser L."/>
            <person name="Kyrpides N."/>
            <person name="Ivanova N."/>
            <person name="Pagani I."/>
            <person name="Siebers A."/>
            <person name="Allgaier M."/>
            <person name="Thelen M."/>
            <person name="Hugenholtz P."/>
            <person name="Gladden J."/>
            <person name="Woyke T."/>
        </authorList>
    </citation>
    <scope>NUCLEOTIDE SEQUENCE [LARGE SCALE GENOMIC DNA]</scope>
    <source>
        <strain evidence="4">225</strain>
    </source>
</reference>
<evidence type="ECO:0000256" key="1">
    <source>
        <dbReference type="SAM" id="MobiDB-lite"/>
    </source>
</evidence>
<dbReference type="RefSeq" id="WP_013839942.1">
    <property type="nucleotide sequence ID" value="NC_015588.1"/>
</dbReference>
<evidence type="ECO:0000313" key="3">
    <source>
        <dbReference type="EMBL" id="AEG45552.1"/>
    </source>
</evidence>
<sequence>MTREQISRRWDLVGRLVFVAAMCFCVEMLVYVVQMFVALAMQENFGSTGVVATVWRWLAWGPALVYASAVLISLPLPRWRGRETRWSAGGRRRVPPMGRGMVLFFGPLLFLSTAAHSISFLSTSDVEEHATSGSVVYLMVGAIGLLLLRIVLGALRLVPRSWRVLPDAEPPATPDVVVPEQRFAPDREPRA</sequence>
<feature type="region of interest" description="Disordered" evidence="1">
    <location>
        <begin position="169"/>
        <end position="191"/>
    </location>
</feature>
<protein>
    <submittedName>
        <fullName evidence="3">Uncharacterized protein</fullName>
    </submittedName>
</protein>
<gene>
    <name evidence="3" type="ordered locus">Isova_2866</name>
</gene>
<dbReference type="AlphaFoldDB" id="F6FVQ1"/>
<name>F6FVQ1_ISOV2</name>
<keyword evidence="2" id="KW-1133">Transmembrane helix</keyword>
<feature type="transmembrane region" description="Helical" evidence="2">
    <location>
        <begin position="97"/>
        <end position="115"/>
    </location>
</feature>
<keyword evidence="2" id="KW-0812">Transmembrane</keyword>
<dbReference type="HOGENOM" id="CLU_1419778_0_0_11"/>
<keyword evidence="2" id="KW-0472">Membrane</keyword>
<accession>F6FVQ1</accession>
<feature type="transmembrane region" description="Helical" evidence="2">
    <location>
        <begin position="57"/>
        <end position="76"/>
    </location>
</feature>
<evidence type="ECO:0000313" key="4">
    <source>
        <dbReference type="Proteomes" id="UP000009236"/>
    </source>
</evidence>
<evidence type="ECO:0000256" key="2">
    <source>
        <dbReference type="SAM" id="Phobius"/>
    </source>
</evidence>